<evidence type="ECO:0000256" key="4">
    <source>
        <dbReference type="ARBA" id="ARBA00022729"/>
    </source>
</evidence>
<dbReference type="InterPro" id="IPR005950">
    <property type="entry name" value="ModA"/>
</dbReference>
<name>A0A4R6WZM4_9GAMM</name>
<evidence type="ECO:0000256" key="6">
    <source>
        <dbReference type="PIRSR" id="PIRSR004846-1"/>
    </source>
</evidence>
<dbReference type="InterPro" id="IPR050682">
    <property type="entry name" value="ModA/WtpA"/>
</dbReference>
<evidence type="ECO:0000313" key="9">
    <source>
        <dbReference type="Proteomes" id="UP000295729"/>
    </source>
</evidence>
<dbReference type="EMBL" id="SNZA01000005">
    <property type="protein sequence ID" value="TDR06724.1"/>
    <property type="molecule type" value="Genomic_DNA"/>
</dbReference>
<accession>A0A4R6WZM4</accession>
<dbReference type="GO" id="GO:0015689">
    <property type="term" value="P:molybdate ion transport"/>
    <property type="evidence" value="ECO:0007669"/>
    <property type="project" value="InterPro"/>
</dbReference>
<evidence type="ECO:0000256" key="7">
    <source>
        <dbReference type="SAM" id="SignalP"/>
    </source>
</evidence>
<comment type="similarity">
    <text evidence="1">Belongs to the bacterial solute-binding protein ModA family.</text>
</comment>
<dbReference type="GO" id="GO:0030973">
    <property type="term" value="F:molybdate ion binding"/>
    <property type="evidence" value="ECO:0007669"/>
    <property type="project" value="InterPro"/>
</dbReference>
<keyword evidence="9" id="KW-1185">Reference proteome</keyword>
<dbReference type="PANTHER" id="PTHR30632:SF14">
    <property type="entry name" value="TUNGSTATE_MOLYBDATE_CHROMATE-BINDING PROTEIN MODA"/>
    <property type="match status" value="1"/>
</dbReference>
<evidence type="ECO:0000256" key="3">
    <source>
        <dbReference type="ARBA" id="ARBA00022723"/>
    </source>
</evidence>
<dbReference type="Gene3D" id="3.40.190.10">
    <property type="entry name" value="Periplasmic binding protein-like II"/>
    <property type="match status" value="2"/>
</dbReference>
<dbReference type="NCBIfam" id="TIGR01256">
    <property type="entry name" value="modA"/>
    <property type="match status" value="1"/>
</dbReference>
<proteinExistence type="inferred from homology"/>
<evidence type="ECO:0000256" key="2">
    <source>
        <dbReference type="ARBA" id="ARBA00022505"/>
    </source>
</evidence>
<dbReference type="PIRSF" id="PIRSF004846">
    <property type="entry name" value="ModA"/>
    <property type="match status" value="1"/>
</dbReference>
<reference evidence="8 9" key="1">
    <citation type="submission" date="2019-03" db="EMBL/GenBank/DDBJ databases">
        <title>Genomic Encyclopedia of Type Strains, Phase IV (KMG-IV): sequencing the most valuable type-strain genomes for metagenomic binning, comparative biology and taxonomic classification.</title>
        <authorList>
            <person name="Goeker M."/>
        </authorList>
    </citation>
    <scope>NUCLEOTIDE SEQUENCE [LARGE SCALE GENOMIC DNA]</scope>
    <source>
        <strain evidence="8 9">DSM 5604</strain>
    </source>
</reference>
<keyword evidence="4 7" id="KW-0732">Signal</keyword>
<evidence type="ECO:0000256" key="1">
    <source>
        <dbReference type="ARBA" id="ARBA00009175"/>
    </source>
</evidence>
<comment type="caution">
    <text evidence="8">The sequence shown here is derived from an EMBL/GenBank/DDBJ whole genome shotgun (WGS) entry which is preliminary data.</text>
</comment>
<feature type="binding site" evidence="6">
    <location>
        <position position="167"/>
    </location>
    <ligand>
        <name>molybdate</name>
        <dbReference type="ChEBI" id="CHEBI:36264"/>
    </ligand>
</feature>
<dbReference type="RefSeq" id="WP_244937028.1">
    <property type="nucleotide sequence ID" value="NZ_SNZA01000005.1"/>
</dbReference>
<sequence length="251" mass="27073">MRTLSLWSAFLVLFSIAPWAQADQVHVAVASNFSGAMKSLVEQFEYQTEHDVVLSFGSSGKMLAQIQNGAPYDVFLSADQAKPMALEASGEALQDTRFTYAIGALALWSSDSDLIDQSPAALLSGQFNKLALANPKLAPYGYAASEVLNAMGLTESTQAHWVMGENISQTYQFVASGNADLGFVALSQIMSNGAVTNGSSWLVPKSLYHPIRQDAVLLKRGQDNLAAKDLLAFLKSPAAIETIHRFGYETE</sequence>
<dbReference type="PANTHER" id="PTHR30632">
    <property type="entry name" value="MOLYBDATE-BINDING PERIPLASMIC PROTEIN"/>
    <property type="match status" value="1"/>
</dbReference>
<feature type="chain" id="PRO_5020697209" evidence="7">
    <location>
        <begin position="23"/>
        <end position="251"/>
    </location>
</feature>
<evidence type="ECO:0000256" key="5">
    <source>
        <dbReference type="ARBA" id="ARBA00062515"/>
    </source>
</evidence>
<keyword evidence="2 6" id="KW-0500">Molybdenum</keyword>
<dbReference type="CDD" id="cd13539">
    <property type="entry name" value="PBP2_AvModA"/>
    <property type="match status" value="1"/>
</dbReference>
<protein>
    <submittedName>
        <fullName evidence="8">Molybdate transport system substrate-binding protein</fullName>
    </submittedName>
</protein>
<feature type="binding site" evidence="6">
    <location>
        <position position="59"/>
    </location>
    <ligand>
        <name>molybdate</name>
        <dbReference type="ChEBI" id="CHEBI:36264"/>
    </ligand>
</feature>
<dbReference type="FunFam" id="3.40.190.10:FF:000035">
    <property type="entry name" value="Molybdate ABC transporter substrate-binding protein"/>
    <property type="match status" value="1"/>
</dbReference>
<feature type="signal peptide" evidence="7">
    <location>
        <begin position="1"/>
        <end position="22"/>
    </location>
</feature>
<dbReference type="Proteomes" id="UP000295729">
    <property type="component" value="Unassembled WGS sequence"/>
</dbReference>
<gene>
    <name evidence="8" type="ORF">C8D85_2911</name>
</gene>
<dbReference type="GO" id="GO:0046872">
    <property type="term" value="F:metal ion binding"/>
    <property type="evidence" value="ECO:0007669"/>
    <property type="project" value="UniProtKB-KW"/>
</dbReference>
<comment type="subunit">
    <text evidence="5">The complex is composed of two ATP-binding proteins (ModC), two transmembrane proteins (ModB) and a solute-binding protein (ModA).</text>
</comment>
<dbReference type="InterPro" id="IPR044084">
    <property type="entry name" value="AvModA-like_subst-bd"/>
</dbReference>
<dbReference type="AlphaFoldDB" id="A0A4R6WZM4"/>
<evidence type="ECO:0000313" key="8">
    <source>
        <dbReference type="EMBL" id="TDR06724.1"/>
    </source>
</evidence>
<organism evidence="8 9">
    <name type="scientific">Marinomonas communis</name>
    <dbReference type="NCBI Taxonomy" id="28254"/>
    <lineage>
        <taxon>Bacteria</taxon>
        <taxon>Pseudomonadati</taxon>
        <taxon>Pseudomonadota</taxon>
        <taxon>Gammaproteobacteria</taxon>
        <taxon>Oceanospirillales</taxon>
        <taxon>Oceanospirillaceae</taxon>
        <taxon>Marinomonas</taxon>
    </lineage>
</organism>
<dbReference type="GO" id="GO:1901359">
    <property type="term" value="F:tungstate binding"/>
    <property type="evidence" value="ECO:0007669"/>
    <property type="project" value="UniProtKB-ARBA"/>
</dbReference>
<dbReference type="SUPFAM" id="SSF53850">
    <property type="entry name" value="Periplasmic binding protein-like II"/>
    <property type="match status" value="1"/>
</dbReference>
<dbReference type="Pfam" id="PF13531">
    <property type="entry name" value="SBP_bac_11"/>
    <property type="match status" value="1"/>
</dbReference>
<keyword evidence="3 6" id="KW-0479">Metal-binding</keyword>